<feature type="compositionally biased region" description="Basic and acidic residues" evidence="5">
    <location>
        <begin position="959"/>
        <end position="998"/>
    </location>
</feature>
<feature type="transmembrane region" description="Helical" evidence="6">
    <location>
        <begin position="324"/>
        <end position="343"/>
    </location>
</feature>
<evidence type="ECO:0000256" key="4">
    <source>
        <dbReference type="ARBA" id="ARBA00023136"/>
    </source>
</evidence>
<comment type="caution">
    <text evidence="8">The sequence shown here is derived from an EMBL/GenBank/DDBJ whole genome shotgun (WGS) entry which is preliminary data.</text>
</comment>
<evidence type="ECO:0000256" key="3">
    <source>
        <dbReference type="ARBA" id="ARBA00022989"/>
    </source>
</evidence>
<sequence length="1129" mass="127081">MLPLLERLRRCIPLLDWLPRYDAARDLKSDLVAGATVAAMLVPQEMSLAALMGVPPQYGLYSAATAPLLYPFFGSSPVLSVANSAEGSLLVGVLLRDPAVAETTEQKIAIGVMLTFWTGAMLLVGGIFREGGLLSFFSKTAMHGFVTASACLIVISQLPGWLGVSLAASSSPLSVFTIIEIIAAAKHTNLYSFVLGIAMPPSSAPIKLGKVHLFFAERPTLLSASLLLCDTAGVVVCAIGIAVGSTLGESRLKLTGAVPSGLPALIFPPKLLSDTFIWDRMEVILVNSFVIAMVFFMASSATALKLAKDGGYKISPNQELLGLGFANVGGAFFQAMPCCAGMSRSAVNAQNARTPLASIITALLVVITLLFFTAPLYYLPRAPLSAIVIVATIPLIDLNEPKWIWIVRKGDFYVWLAAFTGTMVLGLVRGMVVSALGSLVAIMVQSRSPRVVALWHRRDGSFVDGSERQREREQCGDDGEAATIGARRPQDVVVIHIDHALYFGNIQICLDAIENEMQAAKECGHVLGLVLDGSRINDIDAASVRALMEYHEKLRQRDQRLTFANLRRDDAETLLRSGLWALTPSDERSVEELMDDVSTAVAFLRKTGDVVRRKQLLDGRAAKAASILVREERKSDKRRALATALIEKLRSKYAKNDAALAESIVTMTNRLVLHTQHRLGESDIVTLEAAVKKMSQDRERQRNAAVSAGGTPANARSSGADGHHHSMSGPRGDDAAGSPSKARRGVELPAELQSQDEWVLLNALTLVEYEKDKNREKEKCLEKQHMQRAWLDAQRAEKEAMKSQEKEQQQRAFHTQIHDLTKWKEQESAKKQRQQDQIMKVRMERDEQLRQQKLRQDDLNAKRRQEEEAEVQRVQRELQLIEQEAHKRRQKEMERMRKLQEENAREQQAKLLVKAKEQDDDVKLMEAYARRLAKEEEERMRALQSKLQRRDMLQNTAATRHDQLRKKELEDERRAEEYQRKKDEESRRKEEEAQERRRRDALERKQFLELQRRQKKEREYKDVEEDLVYAKHVQSVGREAKEEQKRRAFEVRQHNRKLQDLLIEQIAEQKKDQPISPLHLPRGLMNSRERALNAKLLQKLEEPEMTQSVLQKLSPSKEQKEYTISTSFY</sequence>
<feature type="transmembrane region" description="Helical" evidence="6">
    <location>
        <begin position="284"/>
        <end position="304"/>
    </location>
</feature>
<dbReference type="SUPFAM" id="SSF52091">
    <property type="entry name" value="SpoIIaa-like"/>
    <property type="match status" value="1"/>
</dbReference>
<feature type="domain" description="STAS" evidence="7">
    <location>
        <begin position="482"/>
        <end position="604"/>
    </location>
</feature>
<dbReference type="GO" id="GO:0008271">
    <property type="term" value="F:secondary active sulfate transmembrane transporter activity"/>
    <property type="evidence" value="ECO:0007669"/>
    <property type="project" value="InterPro"/>
</dbReference>
<dbReference type="PROSITE" id="PS50801">
    <property type="entry name" value="STAS"/>
    <property type="match status" value="1"/>
</dbReference>
<feature type="transmembrane region" description="Helical" evidence="6">
    <location>
        <begin position="355"/>
        <end position="378"/>
    </location>
</feature>
<dbReference type="InterPro" id="IPR011547">
    <property type="entry name" value="SLC26A/SulP_dom"/>
</dbReference>
<dbReference type="InterPro" id="IPR036513">
    <property type="entry name" value="STAS_dom_sf"/>
</dbReference>
<evidence type="ECO:0000259" key="7">
    <source>
        <dbReference type="PROSITE" id="PS50801"/>
    </source>
</evidence>
<feature type="region of interest" description="Disordered" evidence="5">
    <location>
        <begin position="943"/>
        <end position="998"/>
    </location>
</feature>
<dbReference type="CDD" id="cd07042">
    <property type="entry name" value="STAS_SulP_like_sulfate_transporter"/>
    <property type="match status" value="1"/>
</dbReference>
<feature type="compositionally biased region" description="Polar residues" evidence="5">
    <location>
        <begin position="1105"/>
        <end position="1114"/>
    </location>
</feature>
<name>A0AAD5LD35_PYTIN</name>
<keyword evidence="2 6" id="KW-0812">Transmembrane</keyword>
<feature type="region of interest" description="Disordered" evidence="5">
    <location>
        <begin position="885"/>
        <end position="904"/>
    </location>
</feature>
<dbReference type="Pfam" id="PF01740">
    <property type="entry name" value="STAS"/>
    <property type="match status" value="1"/>
</dbReference>
<gene>
    <name evidence="8" type="ORF">P43SY_011764</name>
</gene>
<proteinExistence type="predicted"/>
<evidence type="ECO:0000256" key="1">
    <source>
        <dbReference type="ARBA" id="ARBA00004141"/>
    </source>
</evidence>
<keyword evidence="4 6" id="KW-0472">Membrane</keyword>
<evidence type="ECO:0000313" key="8">
    <source>
        <dbReference type="EMBL" id="KAJ0394036.1"/>
    </source>
</evidence>
<accession>A0AAD5LD35</accession>
<evidence type="ECO:0000256" key="2">
    <source>
        <dbReference type="ARBA" id="ARBA00022692"/>
    </source>
</evidence>
<feature type="region of interest" description="Disordered" evidence="5">
    <location>
        <begin position="845"/>
        <end position="870"/>
    </location>
</feature>
<dbReference type="Pfam" id="PF00916">
    <property type="entry name" value="Sulfate_transp"/>
    <property type="match status" value="1"/>
</dbReference>
<dbReference type="Gene3D" id="3.30.750.24">
    <property type="entry name" value="STAS domain"/>
    <property type="match status" value="1"/>
</dbReference>
<feature type="transmembrane region" description="Helical" evidence="6">
    <location>
        <begin position="384"/>
        <end position="400"/>
    </location>
</feature>
<dbReference type="PROSITE" id="PS01130">
    <property type="entry name" value="SLC26A"/>
    <property type="match status" value="1"/>
</dbReference>
<evidence type="ECO:0000256" key="6">
    <source>
        <dbReference type="SAM" id="Phobius"/>
    </source>
</evidence>
<keyword evidence="9" id="KW-1185">Reference proteome</keyword>
<dbReference type="GO" id="GO:0016020">
    <property type="term" value="C:membrane"/>
    <property type="evidence" value="ECO:0007669"/>
    <property type="project" value="UniProtKB-SubCell"/>
</dbReference>
<protein>
    <recommendedName>
        <fullName evidence="7">STAS domain-containing protein</fullName>
    </recommendedName>
</protein>
<feature type="region of interest" description="Disordered" evidence="5">
    <location>
        <begin position="1105"/>
        <end position="1129"/>
    </location>
</feature>
<evidence type="ECO:0000313" key="9">
    <source>
        <dbReference type="Proteomes" id="UP001209570"/>
    </source>
</evidence>
<reference evidence="8" key="1">
    <citation type="submission" date="2021-12" db="EMBL/GenBank/DDBJ databases">
        <title>Prjna785345.</title>
        <authorList>
            <person name="Rujirawat T."/>
            <person name="Krajaejun T."/>
        </authorList>
    </citation>
    <scope>NUCLEOTIDE SEQUENCE</scope>
    <source>
        <strain evidence="8">Pi057C3</strain>
    </source>
</reference>
<dbReference type="Proteomes" id="UP001209570">
    <property type="component" value="Unassembled WGS sequence"/>
</dbReference>
<organism evidence="8 9">
    <name type="scientific">Pythium insidiosum</name>
    <name type="common">Pythiosis disease agent</name>
    <dbReference type="NCBI Taxonomy" id="114742"/>
    <lineage>
        <taxon>Eukaryota</taxon>
        <taxon>Sar</taxon>
        <taxon>Stramenopiles</taxon>
        <taxon>Oomycota</taxon>
        <taxon>Peronosporomycetes</taxon>
        <taxon>Pythiales</taxon>
        <taxon>Pythiaceae</taxon>
        <taxon>Pythium</taxon>
    </lineage>
</organism>
<feature type="transmembrane region" description="Helical" evidence="6">
    <location>
        <begin position="412"/>
        <end position="444"/>
    </location>
</feature>
<feature type="transmembrane region" description="Helical" evidence="6">
    <location>
        <begin position="108"/>
        <end position="128"/>
    </location>
</feature>
<dbReference type="InterPro" id="IPR018045">
    <property type="entry name" value="S04_transporter_CS"/>
</dbReference>
<dbReference type="EMBL" id="JAKCXM010000440">
    <property type="protein sequence ID" value="KAJ0394036.1"/>
    <property type="molecule type" value="Genomic_DNA"/>
</dbReference>
<dbReference type="PANTHER" id="PTHR11814">
    <property type="entry name" value="SULFATE TRANSPORTER"/>
    <property type="match status" value="1"/>
</dbReference>
<feature type="transmembrane region" description="Helical" evidence="6">
    <location>
        <begin position="190"/>
        <end position="209"/>
    </location>
</feature>
<keyword evidence="3 6" id="KW-1133">Transmembrane helix</keyword>
<dbReference type="InterPro" id="IPR002645">
    <property type="entry name" value="STAS_dom"/>
</dbReference>
<evidence type="ECO:0000256" key="5">
    <source>
        <dbReference type="SAM" id="MobiDB-lite"/>
    </source>
</evidence>
<feature type="transmembrane region" description="Helical" evidence="6">
    <location>
        <begin position="221"/>
        <end position="242"/>
    </location>
</feature>
<dbReference type="InterPro" id="IPR001902">
    <property type="entry name" value="SLC26A/SulP_fam"/>
</dbReference>
<feature type="compositionally biased region" description="Basic and acidic residues" evidence="5">
    <location>
        <begin position="891"/>
        <end position="904"/>
    </location>
</feature>
<dbReference type="AlphaFoldDB" id="A0AAD5LD35"/>
<feature type="region of interest" description="Disordered" evidence="5">
    <location>
        <begin position="695"/>
        <end position="746"/>
    </location>
</feature>
<comment type="subcellular location">
    <subcellularLocation>
        <location evidence="1">Membrane</location>
        <topology evidence="1">Multi-pass membrane protein</topology>
    </subcellularLocation>
</comment>